<evidence type="ECO:0000256" key="3">
    <source>
        <dbReference type="ARBA" id="ARBA00023125"/>
    </source>
</evidence>
<evidence type="ECO:0000256" key="4">
    <source>
        <dbReference type="ARBA" id="ARBA00023163"/>
    </source>
</evidence>
<dbReference type="InterPro" id="IPR009057">
    <property type="entry name" value="Homeodomain-like_sf"/>
</dbReference>
<evidence type="ECO:0000256" key="2">
    <source>
        <dbReference type="ARBA" id="ARBA00023015"/>
    </source>
</evidence>
<evidence type="ECO:0000256" key="5">
    <source>
        <dbReference type="PROSITE-ProRule" id="PRU00335"/>
    </source>
</evidence>
<keyword evidence="8" id="KW-1185">Reference proteome</keyword>
<dbReference type="InterPro" id="IPR001647">
    <property type="entry name" value="HTH_TetR"/>
</dbReference>
<dbReference type="Proteomes" id="UP000271031">
    <property type="component" value="Unassembled WGS sequence"/>
</dbReference>
<keyword evidence="2" id="KW-0805">Transcription regulation</keyword>
<dbReference type="Gene3D" id="1.10.10.60">
    <property type="entry name" value="Homeodomain-like"/>
    <property type="match status" value="1"/>
</dbReference>
<dbReference type="SUPFAM" id="SSF46689">
    <property type="entry name" value="Homeodomain-like"/>
    <property type="match status" value="1"/>
</dbReference>
<sequence length="236" mass="27041">MILARKKLYSQTNEPAHIPLDQRRIVQTAILLLNEIGLKELSMRKIADSLGVKTASLYYHVKDKDELLQLLCDTISEELVWPDSSLDWKEQLLQWGLNFRQLLQAYRDSVDIFLSSIALSHNRLLQIEKLFRLLADAGFDDQHIPWASSMLKNYVFGFVTEEAQMAAHAKAKAVSSAELTETYQNAYTQLPAEHFPTMTRLAAYTTDPDWESEFRYGMGVLIDGFTMRLTAKGKQH</sequence>
<feature type="DNA-binding region" description="H-T-H motif" evidence="5">
    <location>
        <begin position="42"/>
        <end position="61"/>
    </location>
</feature>
<dbReference type="Gene3D" id="1.10.357.10">
    <property type="entry name" value="Tetracycline Repressor, domain 2"/>
    <property type="match status" value="1"/>
</dbReference>
<dbReference type="InterPro" id="IPR050109">
    <property type="entry name" value="HTH-type_TetR-like_transc_reg"/>
</dbReference>
<dbReference type="PANTHER" id="PTHR30055:SF151">
    <property type="entry name" value="TRANSCRIPTIONAL REGULATORY PROTEIN"/>
    <property type="match status" value="1"/>
</dbReference>
<gene>
    <name evidence="7" type="ORF">EDM56_15370</name>
</gene>
<dbReference type="InterPro" id="IPR036271">
    <property type="entry name" value="Tet_transcr_reg_TetR-rel_C_sf"/>
</dbReference>
<evidence type="ECO:0000259" key="6">
    <source>
        <dbReference type="PROSITE" id="PS50977"/>
    </source>
</evidence>
<dbReference type="AlphaFoldDB" id="A0A3M8DG65"/>
<proteinExistence type="predicted"/>
<dbReference type="SUPFAM" id="SSF48498">
    <property type="entry name" value="Tetracyclin repressor-like, C-terminal domain"/>
    <property type="match status" value="1"/>
</dbReference>
<evidence type="ECO:0000313" key="7">
    <source>
        <dbReference type="EMBL" id="RNB87073.1"/>
    </source>
</evidence>
<dbReference type="Pfam" id="PF00440">
    <property type="entry name" value="TetR_N"/>
    <property type="match status" value="1"/>
</dbReference>
<keyword evidence="4" id="KW-0804">Transcription</keyword>
<accession>A0A3M8DG65</accession>
<dbReference type="EMBL" id="RHHQ01000012">
    <property type="protein sequence ID" value="RNB87073.1"/>
    <property type="molecule type" value="Genomic_DNA"/>
</dbReference>
<comment type="caution">
    <text evidence="7">The sequence shown here is derived from an EMBL/GenBank/DDBJ whole genome shotgun (WGS) entry which is preliminary data.</text>
</comment>
<dbReference type="OrthoDB" id="2356263at2"/>
<evidence type="ECO:0000256" key="1">
    <source>
        <dbReference type="ARBA" id="ARBA00022491"/>
    </source>
</evidence>
<dbReference type="GO" id="GO:0046677">
    <property type="term" value="P:response to antibiotic"/>
    <property type="evidence" value="ECO:0007669"/>
    <property type="project" value="InterPro"/>
</dbReference>
<evidence type="ECO:0000313" key="8">
    <source>
        <dbReference type="Proteomes" id="UP000271031"/>
    </source>
</evidence>
<dbReference type="InterPro" id="IPR003012">
    <property type="entry name" value="Tet_transcr_reg_TetR"/>
</dbReference>
<keyword evidence="3 5" id="KW-0238">DNA-binding</keyword>
<name>A0A3M8DG65_9BACL</name>
<organism evidence="7 8">
    <name type="scientific">Brevibacillus fluminis</name>
    <dbReference type="NCBI Taxonomy" id="511487"/>
    <lineage>
        <taxon>Bacteria</taxon>
        <taxon>Bacillati</taxon>
        <taxon>Bacillota</taxon>
        <taxon>Bacilli</taxon>
        <taxon>Bacillales</taxon>
        <taxon>Paenibacillaceae</taxon>
        <taxon>Brevibacillus</taxon>
    </lineage>
</organism>
<dbReference type="PRINTS" id="PR00455">
    <property type="entry name" value="HTHTETR"/>
</dbReference>
<dbReference type="InterPro" id="IPR004111">
    <property type="entry name" value="Repressor_TetR_C"/>
</dbReference>
<feature type="domain" description="HTH tetR-type" evidence="6">
    <location>
        <begin position="19"/>
        <end position="79"/>
    </location>
</feature>
<protein>
    <submittedName>
        <fullName evidence="7">TetR family transcriptional regulator</fullName>
    </submittedName>
</protein>
<dbReference type="PANTHER" id="PTHR30055">
    <property type="entry name" value="HTH-TYPE TRANSCRIPTIONAL REGULATOR RUTR"/>
    <property type="match status" value="1"/>
</dbReference>
<dbReference type="Pfam" id="PF02909">
    <property type="entry name" value="TetR_C_1"/>
    <property type="match status" value="1"/>
</dbReference>
<keyword evidence="1" id="KW-0678">Repressor</keyword>
<dbReference type="GO" id="GO:0003700">
    <property type="term" value="F:DNA-binding transcription factor activity"/>
    <property type="evidence" value="ECO:0007669"/>
    <property type="project" value="TreeGrafter"/>
</dbReference>
<dbReference type="PRINTS" id="PR00400">
    <property type="entry name" value="TETREPRESSOR"/>
</dbReference>
<dbReference type="PROSITE" id="PS50977">
    <property type="entry name" value="HTH_TETR_2"/>
    <property type="match status" value="1"/>
</dbReference>
<reference evidence="7 8" key="1">
    <citation type="submission" date="2018-10" db="EMBL/GenBank/DDBJ databases">
        <title>Phylogenomics of Brevibacillus.</title>
        <authorList>
            <person name="Dunlap C."/>
        </authorList>
    </citation>
    <scope>NUCLEOTIDE SEQUENCE [LARGE SCALE GENOMIC DNA]</scope>
    <source>
        <strain evidence="7 8">JCM 15716</strain>
    </source>
</reference>
<dbReference type="GO" id="GO:0000976">
    <property type="term" value="F:transcription cis-regulatory region binding"/>
    <property type="evidence" value="ECO:0007669"/>
    <property type="project" value="TreeGrafter"/>
</dbReference>
<dbReference type="GO" id="GO:0045892">
    <property type="term" value="P:negative regulation of DNA-templated transcription"/>
    <property type="evidence" value="ECO:0007669"/>
    <property type="project" value="InterPro"/>
</dbReference>